<name>A0A9N9CL83_FUNMO</name>
<keyword evidence="3" id="KW-1185">Reference proteome</keyword>
<dbReference type="EMBL" id="CAJVPP010002668">
    <property type="protein sequence ID" value="CAG8607542.1"/>
    <property type="molecule type" value="Genomic_DNA"/>
</dbReference>
<dbReference type="AlphaFoldDB" id="A0A9N9CL83"/>
<evidence type="ECO:0000256" key="1">
    <source>
        <dbReference type="SAM" id="Coils"/>
    </source>
</evidence>
<accession>A0A9N9CL83</accession>
<reference evidence="2" key="1">
    <citation type="submission" date="2021-06" db="EMBL/GenBank/DDBJ databases">
        <authorList>
            <person name="Kallberg Y."/>
            <person name="Tangrot J."/>
            <person name="Rosling A."/>
        </authorList>
    </citation>
    <scope>NUCLEOTIDE SEQUENCE</scope>
    <source>
        <strain evidence="2">87-6 pot B 2015</strain>
    </source>
</reference>
<evidence type="ECO:0000313" key="3">
    <source>
        <dbReference type="Proteomes" id="UP000789375"/>
    </source>
</evidence>
<feature type="coiled-coil region" evidence="1">
    <location>
        <begin position="4"/>
        <end position="38"/>
    </location>
</feature>
<organism evidence="2 3">
    <name type="scientific">Funneliformis mosseae</name>
    <name type="common">Endomycorrhizal fungus</name>
    <name type="synonym">Glomus mosseae</name>
    <dbReference type="NCBI Taxonomy" id="27381"/>
    <lineage>
        <taxon>Eukaryota</taxon>
        <taxon>Fungi</taxon>
        <taxon>Fungi incertae sedis</taxon>
        <taxon>Mucoromycota</taxon>
        <taxon>Glomeromycotina</taxon>
        <taxon>Glomeromycetes</taxon>
        <taxon>Glomerales</taxon>
        <taxon>Glomeraceae</taxon>
        <taxon>Funneliformis</taxon>
    </lineage>
</organism>
<comment type="caution">
    <text evidence="2">The sequence shown here is derived from an EMBL/GenBank/DDBJ whole genome shotgun (WGS) entry which is preliminary data.</text>
</comment>
<dbReference type="Proteomes" id="UP000789375">
    <property type="component" value="Unassembled WGS sequence"/>
</dbReference>
<dbReference type="Gene3D" id="1.20.5.170">
    <property type="match status" value="1"/>
</dbReference>
<protein>
    <submittedName>
        <fullName evidence="2">5043_t:CDS:1</fullName>
    </submittedName>
</protein>
<keyword evidence="1" id="KW-0175">Coiled coil</keyword>
<evidence type="ECO:0000313" key="2">
    <source>
        <dbReference type="EMBL" id="CAG8607542.1"/>
    </source>
</evidence>
<gene>
    <name evidence="2" type="ORF">FMOSSE_LOCUS9283</name>
</gene>
<proteinExistence type="predicted"/>
<sequence length="39" mass="4737">MVLRRNLEQALKDLETRIKELEQNNEGLRLQFKNLEEKP</sequence>